<dbReference type="Pfam" id="PF00593">
    <property type="entry name" value="TonB_dep_Rec_b-barrel"/>
    <property type="match status" value="1"/>
</dbReference>
<gene>
    <name evidence="16" type="primary">fiu_1</name>
    <name evidence="16" type="ORF">NCTC11009_00742</name>
</gene>
<feature type="signal peptide" evidence="13">
    <location>
        <begin position="1"/>
        <end position="24"/>
    </location>
</feature>
<evidence type="ECO:0000256" key="7">
    <source>
        <dbReference type="ARBA" id="ARBA00023065"/>
    </source>
</evidence>
<evidence type="ECO:0000313" key="16">
    <source>
        <dbReference type="EMBL" id="SPY07532.1"/>
    </source>
</evidence>
<feature type="chain" id="PRO_5016088445" evidence="13">
    <location>
        <begin position="25"/>
        <end position="699"/>
    </location>
</feature>
<dbReference type="PROSITE" id="PS52016">
    <property type="entry name" value="TONB_DEPENDENT_REC_3"/>
    <property type="match status" value="1"/>
</dbReference>
<keyword evidence="5 11" id="KW-0812">Transmembrane</keyword>
<feature type="domain" description="TonB-dependent receptor-like beta-barrel" evidence="14">
    <location>
        <begin position="277"/>
        <end position="686"/>
    </location>
</feature>
<protein>
    <submittedName>
        <fullName evidence="16">TonB-dependent receptor Fiu</fullName>
    </submittedName>
</protein>
<evidence type="ECO:0000256" key="12">
    <source>
        <dbReference type="RuleBase" id="RU003357"/>
    </source>
</evidence>
<dbReference type="Proteomes" id="UP000250242">
    <property type="component" value="Unassembled WGS sequence"/>
</dbReference>
<comment type="similarity">
    <text evidence="11 12">Belongs to the TonB-dependent receptor family.</text>
</comment>
<evidence type="ECO:0000259" key="15">
    <source>
        <dbReference type="Pfam" id="PF07715"/>
    </source>
</evidence>
<evidence type="ECO:0000256" key="9">
    <source>
        <dbReference type="ARBA" id="ARBA00023136"/>
    </source>
</evidence>
<dbReference type="PANTHER" id="PTHR32552">
    <property type="entry name" value="FERRICHROME IRON RECEPTOR-RELATED"/>
    <property type="match status" value="1"/>
</dbReference>
<reference evidence="16 17" key="1">
    <citation type="submission" date="2018-06" db="EMBL/GenBank/DDBJ databases">
        <authorList>
            <consortium name="Pathogen Informatics"/>
            <person name="Doyle S."/>
        </authorList>
    </citation>
    <scope>NUCLEOTIDE SEQUENCE [LARGE SCALE GENOMIC DNA]</scope>
    <source>
        <strain evidence="16 17">NCTC11009</strain>
    </source>
</reference>
<keyword evidence="16" id="KW-0675">Receptor</keyword>
<evidence type="ECO:0000256" key="10">
    <source>
        <dbReference type="ARBA" id="ARBA00023237"/>
    </source>
</evidence>
<dbReference type="GO" id="GO:0009279">
    <property type="term" value="C:cell outer membrane"/>
    <property type="evidence" value="ECO:0007669"/>
    <property type="project" value="UniProtKB-SubCell"/>
</dbReference>
<keyword evidence="10 11" id="KW-0998">Cell outer membrane</keyword>
<accession>A0A2X1UK39</accession>
<dbReference type="GO" id="GO:0006826">
    <property type="term" value="P:iron ion transport"/>
    <property type="evidence" value="ECO:0007669"/>
    <property type="project" value="UniProtKB-KW"/>
</dbReference>
<keyword evidence="8 12" id="KW-0798">TonB box</keyword>
<evidence type="ECO:0000256" key="11">
    <source>
        <dbReference type="PROSITE-ProRule" id="PRU01360"/>
    </source>
</evidence>
<evidence type="ECO:0000256" key="2">
    <source>
        <dbReference type="ARBA" id="ARBA00022448"/>
    </source>
</evidence>
<dbReference type="AlphaFoldDB" id="A0A2X1UK39"/>
<comment type="subcellular location">
    <subcellularLocation>
        <location evidence="1 11">Cell outer membrane</location>
        <topology evidence="1 11">Multi-pass membrane protein</topology>
    </subcellularLocation>
</comment>
<keyword evidence="9 11" id="KW-0472">Membrane</keyword>
<dbReference type="InterPro" id="IPR036942">
    <property type="entry name" value="Beta-barrel_TonB_sf"/>
</dbReference>
<evidence type="ECO:0000256" key="4">
    <source>
        <dbReference type="ARBA" id="ARBA00022496"/>
    </source>
</evidence>
<evidence type="ECO:0000256" key="3">
    <source>
        <dbReference type="ARBA" id="ARBA00022452"/>
    </source>
</evidence>
<evidence type="ECO:0000256" key="1">
    <source>
        <dbReference type="ARBA" id="ARBA00004571"/>
    </source>
</evidence>
<keyword evidence="4" id="KW-0410">Iron transport</keyword>
<evidence type="ECO:0000256" key="6">
    <source>
        <dbReference type="ARBA" id="ARBA00023004"/>
    </source>
</evidence>
<evidence type="ECO:0000256" key="13">
    <source>
        <dbReference type="SAM" id="SignalP"/>
    </source>
</evidence>
<dbReference type="EMBL" id="UATH01000001">
    <property type="protein sequence ID" value="SPY07532.1"/>
    <property type="molecule type" value="Genomic_DNA"/>
</dbReference>
<keyword evidence="2 11" id="KW-0813">Transport</keyword>
<sequence length="699" mass="77812">MFKLKQTAVALMAVPIVLSGTVYAQTGTENRDESEIQDLGSVVVYSRGIRESRFDTPFMMDVMDGSTLKQRAATTTLDALKLVPSVSVSDTGNPQQSLVWVRGVGSLSGTGMEDHTVDVVIDGVSNGLAGISRPLFDVERVEVAKGPQGVLYGHRSSAGNLLLKTVDPHNEFEASIGGSLGNRKLRGVNAILNVPLSDQVAFRLAAQRERRDDFIRDAETGKRVSIKDTEYVSGKLRWFDGDRNDLILHAWYDRRKNNHPINMADPLSHHTLIRGLPMGTWRKNAGVSLTYKHHFDFGTLESITAYQRHSSWIQRPVRGYDMLEPMFAGLPPAERRIMDNYYGNIENNKQVVSEKVNQLSQELKLSGETSAGLKWITGVYLERRDRDFSWDATRGIQGKLGLDNYNGDFVRIFDRDTAALYGEVTVPVTERLNVVAGLRYSHERLDHEETFYPHPANTLSSHASFSHKLTDNLVSGRLGLNYALTPTWRLYALQSIGHKSGSFADWNTNISREGGAKPAEPYDASHIYTTEIGSKFLTADGRFALDVAMFYNKVSDEHVTIVEPNWVSYSDNADTESYGAELTMIAQVTDNWRLQGDLVWLHTEVTDVPESAQNITSKGNRLAQAARWSGGALVAYESDQKNLAFLGAGKFNGHVGMRFIGSRYSQVRNTQKLPSIVLFDASVGYKQSTMISMFGVKTY</sequence>
<keyword evidence="7" id="KW-0406">Ion transport</keyword>
<evidence type="ECO:0000256" key="8">
    <source>
        <dbReference type="ARBA" id="ARBA00023077"/>
    </source>
</evidence>
<feature type="domain" description="TonB-dependent receptor plug" evidence="15">
    <location>
        <begin position="54"/>
        <end position="159"/>
    </location>
</feature>
<evidence type="ECO:0000313" key="17">
    <source>
        <dbReference type="Proteomes" id="UP000250242"/>
    </source>
</evidence>
<keyword evidence="6" id="KW-0408">Iron</keyword>
<dbReference type="SUPFAM" id="SSF56935">
    <property type="entry name" value="Porins"/>
    <property type="match status" value="1"/>
</dbReference>
<keyword evidence="13" id="KW-0732">Signal</keyword>
<evidence type="ECO:0000256" key="5">
    <source>
        <dbReference type="ARBA" id="ARBA00022692"/>
    </source>
</evidence>
<dbReference type="PANTHER" id="PTHR32552:SF81">
    <property type="entry name" value="TONB-DEPENDENT OUTER MEMBRANE RECEPTOR"/>
    <property type="match status" value="1"/>
</dbReference>
<dbReference type="InterPro" id="IPR000531">
    <property type="entry name" value="Beta-barrel_TonB"/>
</dbReference>
<keyword evidence="3 11" id="KW-1134">Transmembrane beta strand</keyword>
<dbReference type="RefSeq" id="WP_113062316.1">
    <property type="nucleotide sequence ID" value="NZ_UATH01000001.1"/>
</dbReference>
<dbReference type="Pfam" id="PF07715">
    <property type="entry name" value="Plug"/>
    <property type="match status" value="1"/>
</dbReference>
<proteinExistence type="inferred from homology"/>
<dbReference type="Gene3D" id="2.40.170.20">
    <property type="entry name" value="TonB-dependent receptor, beta-barrel domain"/>
    <property type="match status" value="1"/>
</dbReference>
<name>A0A2X1UK39_9BURK</name>
<dbReference type="InterPro" id="IPR012910">
    <property type="entry name" value="Plug_dom"/>
</dbReference>
<evidence type="ECO:0000259" key="14">
    <source>
        <dbReference type="Pfam" id="PF00593"/>
    </source>
</evidence>
<dbReference type="InterPro" id="IPR039426">
    <property type="entry name" value="TonB-dep_rcpt-like"/>
</dbReference>
<organism evidence="16 17">
    <name type="scientific">Oligella urethralis</name>
    <dbReference type="NCBI Taxonomy" id="90245"/>
    <lineage>
        <taxon>Bacteria</taxon>
        <taxon>Pseudomonadati</taxon>
        <taxon>Pseudomonadota</taxon>
        <taxon>Betaproteobacteria</taxon>
        <taxon>Burkholderiales</taxon>
        <taxon>Alcaligenaceae</taxon>
        <taxon>Oligella</taxon>
    </lineage>
</organism>